<dbReference type="Proteomes" id="UP000249873">
    <property type="component" value="Chromosome"/>
</dbReference>
<name>A0A2Z4GCB3_9BACT</name>
<accession>A0A2Z4GCB3</accession>
<organism evidence="2 3">
    <name type="scientific">Arcticibacterium luteifluviistationis</name>
    <dbReference type="NCBI Taxonomy" id="1784714"/>
    <lineage>
        <taxon>Bacteria</taxon>
        <taxon>Pseudomonadati</taxon>
        <taxon>Bacteroidota</taxon>
        <taxon>Cytophagia</taxon>
        <taxon>Cytophagales</taxon>
        <taxon>Leadbetterellaceae</taxon>
        <taxon>Arcticibacterium</taxon>
    </lineage>
</organism>
<dbReference type="GO" id="GO:0003700">
    <property type="term" value="F:DNA-binding transcription factor activity"/>
    <property type="evidence" value="ECO:0007669"/>
    <property type="project" value="TreeGrafter"/>
</dbReference>
<dbReference type="OrthoDB" id="1001730at2"/>
<sequence>MTIGGTLTQNSDQRLKKDIVGLTNSANKIEKLNGYHYNWIAEDRDQALQTGLIAQEVKALFPELVSTNDEGYLSVNYIGLIPHLIEANKNKDADIKKQGELIEKLGERLLALENQFGNTKTVSN</sequence>
<feature type="domain" description="Peptidase S74" evidence="1">
    <location>
        <begin position="11"/>
        <end position="109"/>
    </location>
</feature>
<dbReference type="GO" id="GO:0043565">
    <property type="term" value="F:sequence-specific DNA binding"/>
    <property type="evidence" value="ECO:0007669"/>
    <property type="project" value="TreeGrafter"/>
</dbReference>
<dbReference type="AlphaFoldDB" id="A0A2Z4GCB3"/>
<keyword evidence="3" id="KW-1185">Reference proteome</keyword>
<dbReference type="InterPro" id="IPR030392">
    <property type="entry name" value="S74_ICA"/>
</dbReference>
<dbReference type="KEGG" id="als:DJ013_11565"/>
<evidence type="ECO:0000259" key="1">
    <source>
        <dbReference type="PROSITE" id="PS51688"/>
    </source>
</evidence>
<dbReference type="Pfam" id="PF13884">
    <property type="entry name" value="Peptidase_S74"/>
    <property type="match status" value="1"/>
</dbReference>
<proteinExistence type="predicted"/>
<evidence type="ECO:0000313" key="2">
    <source>
        <dbReference type="EMBL" id="AWV98777.1"/>
    </source>
</evidence>
<protein>
    <recommendedName>
        <fullName evidence="1">Peptidase S74 domain-containing protein</fullName>
    </recommendedName>
</protein>
<dbReference type="PANTHER" id="PTHR13029:SF18">
    <property type="entry name" value="MYELIN REGULATORY FACTOR HOMOLOG 1"/>
    <property type="match status" value="1"/>
</dbReference>
<dbReference type="EMBL" id="CP029480">
    <property type="protein sequence ID" value="AWV98777.1"/>
    <property type="molecule type" value="Genomic_DNA"/>
</dbReference>
<dbReference type="PROSITE" id="PS51688">
    <property type="entry name" value="ICA"/>
    <property type="match status" value="1"/>
</dbReference>
<dbReference type="PANTHER" id="PTHR13029">
    <property type="match status" value="1"/>
</dbReference>
<dbReference type="GO" id="GO:0016540">
    <property type="term" value="P:protein autoprocessing"/>
    <property type="evidence" value="ECO:0007669"/>
    <property type="project" value="TreeGrafter"/>
</dbReference>
<dbReference type="InterPro" id="IPR051577">
    <property type="entry name" value="MRF-like"/>
</dbReference>
<reference evidence="2 3" key="1">
    <citation type="submission" date="2018-05" db="EMBL/GenBank/DDBJ databases">
        <title>Complete genome sequence of Arcticibacterium luteifluviistationis SM1504T, a cytophagaceae bacterium isolated from Arctic surface seawater.</title>
        <authorList>
            <person name="Li Y."/>
            <person name="Qin Q.-L."/>
        </authorList>
    </citation>
    <scope>NUCLEOTIDE SEQUENCE [LARGE SCALE GENOMIC DNA]</scope>
    <source>
        <strain evidence="2 3">SM1504</strain>
    </source>
</reference>
<evidence type="ECO:0000313" key="3">
    <source>
        <dbReference type="Proteomes" id="UP000249873"/>
    </source>
</evidence>
<dbReference type="RefSeq" id="WP_111371970.1">
    <property type="nucleotide sequence ID" value="NZ_CP029480.1"/>
</dbReference>
<gene>
    <name evidence="2" type="ORF">DJ013_11565</name>
</gene>
<dbReference type="GO" id="GO:0045893">
    <property type="term" value="P:positive regulation of DNA-templated transcription"/>
    <property type="evidence" value="ECO:0007669"/>
    <property type="project" value="TreeGrafter"/>
</dbReference>